<evidence type="ECO:0000256" key="2">
    <source>
        <dbReference type="ARBA" id="ARBA00022679"/>
    </source>
</evidence>
<name>A0A381Q0Z3_9ZZZZ</name>
<proteinExistence type="inferred from homology"/>
<reference evidence="5" key="1">
    <citation type="submission" date="2018-05" db="EMBL/GenBank/DDBJ databases">
        <authorList>
            <person name="Lanie J.A."/>
            <person name="Ng W.-L."/>
            <person name="Kazmierczak K.M."/>
            <person name="Andrzejewski T.M."/>
            <person name="Davidsen T.M."/>
            <person name="Wayne K.J."/>
            <person name="Tettelin H."/>
            <person name="Glass J.I."/>
            <person name="Rusch D."/>
            <person name="Podicherti R."/>
            <person name="Tsui H.-C.T."/>
            <person name="Winkler M.E."/>
        </authorList>
    </citation>
    <scope>NUCLEOTIDE SEQUENCE</scope>
</reference>
<dbReference type="PANTHER" id="PTHR43320:SF3">
    <property type="entry name" value="CARBOHYDRATE KINASE PFKB DOMAIN-CONTAINING PROTEIN"/>
    <property type="match status" value="1"/>
</dbReference>
<accession>A0A381Q0Z3</accession>
<gene>
    <name evidence="5" type="ORF">METZ01_LOCUS25388</name>
</gene>
<keyword evidence="3" id="KW-0418">Kinase</keyword>
<evidence type="ECO:0000259" key="4">
    <source>
        <dbReference type="Pfam" id="PF00294"/>
    </source>
</evidence>
<dbReference type="InterPro" id="IPR011611">
    <property type="entry name" value="PfkB_dom"/>
</dbReference>
<feature type="domain" description="Carbohydrate kinase PfkB" evidence="4">
    <location>
        <begin position="50"/>
        <end position="319"/>
    </location>
</feature>
<dbReference type="Pfam" id="PF00294">
    <property type="entry name" value="PfkB"/>
    <property type="match status" value="1"/>
</dbReference>
<sequence length="332" mass="35374">MTFSQSEAKLDVVGFGNALVDVLSHQEEAFIERLGATKGAMNLVDAAQSAELYELVGDHTTVSGGSAANTVIGVNSFGGTAGYVGRVSNDELGDIFSSDMQRLGIAHTTPRAPTHDPTGRCIVFITPDGERTLNTFLGASNGLRSSDVDLDLIGRAKLLFLEGYLWDPPEAKTAMRYAASAIGANGRVALTLSDQFCVERHRSSFLDLIDEHVDVLFANEHEVRSLFEADELDRALEMARELVDLTAVTMGAGGSVLITQDEFTRIEADPAARVVDKTGAGDLYAAGVLYGLARGYDLRRCGQLGSLAAEEVIAHLGPRPETSLRDLAGVLA</sequence>
<dbReference type="GO" id="GO:0016301">
    <property type="term" value="F:kinase activity"/>
    <property type="evidence" value="ECO:0007669"/>
    <property type="project" value="UniProtKB-KW"/>
</dbReference>
<dbReference type="PANTHER" id="PTHR43320">
    <property type="entry name" value="SUGAR KINASE"/>
    <property type="match status" value="1"/>
</dbReference>
<evidence type="ECO:0000313" key="5">
    <source>
        <dbReference type="EMBL" id="SUZ72534.1"/>
    </source>
</evidence>
<dbReference type="Gene3D" id="3.30.1110.10">
    <property type="match status" value="1"/>
</dbReference>
<dbReference type="CDD" id="cd01168">
    <property type="entry name" value="adenosine_kinase"/>
    <property type="match status" value="1"/>
</dbReference>
<organism evidence="5">
    <name type="scientific">marine metagenome</name>
    <dbReference type="NCBI Taxonomy" id="408172"/>
    <lineage>
        <taxon>unclassified sequences</taxon>
        <taxon>metagenomes</taxon>
        <taxon>ecological metagenomes</taxon>
    </lineage>
</organism>
<evidence type="ECO:0000256" key="1">
    <source>
        <dbReference type="ARBA" id="ARBA00010688"/>
    </source>
</evidence>
<dbReference type="EMBL" id="UINC01001150">
    <property type="protein sequence ID" value="SUZ72534.1"/>
    <property type="molecule type" value="Genomic_DNA"/>
</dbReference>
<evidence type="ECO:0000256" key="3">
    <source>
        <dbReference type="ARBA" id="ARBA00022777"/>
    </source>
</evidence>
<dbReference type="Gene3D" id="3.40.1190.20">
    <property type="match status" value="1"/>
</dbReference>
<comment type="similarity">
    <text evidence="1">Belongs to the carbohydrate kinase PfkB family.</text>
</comment>
<dbReference type="AlphaFoldDB" id="A0A381Q0Z3"/>
<dbReference type="InterPro" id="IPR029056">
    <property type="entry name" value="Ribokinase-like"/>
</dbReference>
<dbReference type="SUPFAM" id="SSF53613">
    <property type="entry name" value="Ribokinase-like"/>
    <property type="match status" value="1"/>
</dbReference>
<keyword evidence="2" id="KW-0808">Transferase</keyword>
<protein>
    <recommendedName>
        <fullName evidence="4">Carbohydrate kinase PfkB domain-containing protein</fullName>
    </recommendedName>
</protein>
<dbReference type="InterPro" id="IPR052700">
    <property type="entry name" value="Carb_kinase_PfkB-like"/>
</dbReference>